<protein>
    <submittedName>
        <fullName evidence="3">Carbon storage regulator</fullName>
    </submittedName>
</protein>
<keyword evidence="1" id="KW-0678">Repressor</keyword>
<dbReference type="Gene3D" id="2.60.40.4380">
    <property type="entry name" value="Translational regulator CsrA"/>
    <property type="match status" value="1"/>
</dbReference>
<organism evidence="3 4">
    <name type="scientific">[Lactobacillus] rogosae</name>
    <dbReference type="NCBI Taxonomy" id="706562"/>
    <lineage>
        <taxon>Bacteria</taxon>
        <taxon>Bacillati</taxon>
        <taxon>Bacillota</taxon>
        <taxon>Clostridia</taxon>
        <taxon>Lachnospirales</taxon>
        <taxon>Lachnospiraceae</taxon>
        <taxon>Lachnospira</taxon>
    </lineage>
</organism>
<sequence>MLKLTIKPGEYINIGDDVRVIYSGGSEGNIHLLIDAPRELNIVRSKVLARNTANSDKKESRYISPYYAERGLSPETLSKIRRLIREDKKMNKQVVDRKGDISQDNIQG</sequence>
<gene>
    <name evidence="3" type="ORF">WMO14_09165</name>
</gene>
<keyword evidence="2" id="KW-1005">Bacterial flagellum biogenesis</keyword>
<dbReference type="InterPro" id="IPR003751">
    <property type="entry name" value="CsrA"/>
</dbReference>
<keyword evidence="4" id="KW-1185">Reference proteome</keyword>
<dbReference type="RefSeq" id="WP_055306476.1">
    <property type="nucleotide sequence ID" value="NZ_JBBMER010000006.1"/>
</dbReference>
<dbReference type="InterPro" id="IPR036107">
    <property type="entry name" value="CsrA_sf"/>
</dbReference>
<evidence type="ECO:0000313" key="3">
    <source>
        <dbReference type="EMBL" id="MEQ2380049.1"/>
    </source>
</evidence>
<dbReference type="Pfam" id="PF02599">
    <property type="entry name" value="CsrA"/>
    <property type="match status" value="1"/>
</dbReference>
<comment type="caution">
    <text evidence="3">The sequence shown here is derived from an EMBL/GenBank/DDBJ whole genome shotgun (WGS) entry which is preliminary data.</text>
</comment>
<name>A0ABV1BWZ6_9FIRM</name>
<dbReference type="SUPFAM" id="SSF117130">
    <property type="entry name" value="CsrA-like"/>
    <property type="match status" value="1"/>
</dbReference>
<reference evidence="3 4" key="1">
    <citation type="submission" date="2024-03" db="EMBL/GenBank/DDBJ databases">
        <title>Human intestinal bacterial collection.</title>
        <authorList>
            <person name="Pauvert C."/>
            <person name="Hitch T.C.A."/>
            <person name="Clavel T."/>
        </authorList>
    </citation>
    <scope>NUCLEOTIDE SEQUENCE [LARGE SCALE GENOMIC DNA]</scope>
    <source>
        <strain evidence="3 4">CLA-AA-H255</strain>
    </source>
</reference>
<evidence type="ECO:0000256" key="1">
    <source>
        <dbReference type="ARBA" id="ARBA00022491"/>
    </source>
</evidence>
<proteinExistence type="predicted"/>
<accession>A0ABV1BWZ6</accession>
<evidence type="ECO:0000256" key="2">
    <source>
        <dbReference type="ARBA" id="ARBA00022795"/>
    </source>
</evidence>
<dbReference type="EMBL" id="JBBMER010000006">
    <property type="protein sequence ID" value="MEQ2380049.1"/>
    <property type="molecule type" value="Genomic_DNA"/>
</dbReference>
<evidence type="ECO:0000313" key="4">
    <source>
        <dbReference type="Proteomes" id="UP001442364"/>
    </source>
</evidence>
<dbReference type="Proteomes" id="UP001442364">
    <property type="component" value="Unassembled WGS sequence"/>
</dbReference>